<comment type="similarity">
    <text evidence="2">Belongs to the YkuD family.</text>
</comment>
<dbReference type="Pfam" id="PF20142">
    <property type="entry name" value="Scaffold"/>
    <property type="match status" value="1"/>
</dbReference>
<feature type="chain" id="PRO_5035181876" evidence="8">
    <location>
        <begin position="33"/>
        <end position="544"/>
    </location>
</feature>
<evidence type="ECO:0000256" key="2">
    <source>
        <dbReference type="ARBA" id="ARBA00005992"/>
    </source>
</evidence>
<evidence type="ECO:0000259" key="9">
    <source>
        <dbReference type="PROSITE" id="PS52029"/>
    </source>
</evidence>
<reference evidence="10" key="1">
    <citation type="submission" date="2021-04" db="EMBL/GenBank/DDBJ databases">
        <authorList>
            <person name="Yoon J."/>
        </authorList>
    </citation>
    <scope>NUCLEOTIDE SEQUENCE</scope>
    <source>
        <strain evidence="10">KMU-90</strain>
    </source>
</reference>
<dbReference type="InterPro" id="IPR045380">
    <property type="entry name" value="LD_TPept_scaffold_dom"/>
</dbReference>
<dbReference type="PANTHER" id="PTHR41533:SF2">
    <property type="entry name" value="BLR7131 PROTEIN"/>
    <property type="match status" value="1"/>
</dbReference>
<feature type="active site" description="Nucleophile" evidence="7">
    <location>
        <position position="455"/>
    </location>
</feature>
<dbReference type="GO" id="GO:0008360">
    <property type="term" value="P:regulation of cell shape"/>
    <property type="evidence" value="ECO:0007669"/>
    <property type="project" value="UniProtKB-UniRule"/>
</dbReference>
<dbReference type="Proteomes" id="UP000681356">
    <property type="component" value="Unassembled WGS sequence"/>
</dbReference>
<dbReference type="InterPro" id="IPR038063">
    <property type="entry name" value="Transpep_catalytic_dom"/>
</dbReference>
<keyword evidence="4 7" id="KW-0133">Cell shape</keyword>
<dbReference type="CDD" id="cd16913">
    <property type="entry name" value="YkuD_like"/>
    <property type="match status" value="1"/>
</dbReference>
<dbReference type="InterPro" id="IPR052905">
    <property type="entry name" value="LD-transpeptidase_YkuD-like"/>
</dbReference>
<evidence type="ECO:0000256" key="4">
    <source>
        <dbReference type="ARBA" id="ARBA00022960"/>
    </source>
</evidence>
<proteinExistence type="inferred from homology"/>
<gene>
    <name evidence="10" type="ORF">KB874_09570</name>
</gene>
<dbReference type="GO" id="GO:0016740">
    <property type="term" value="F:transferase activity"/>
    <property type="evidence" value="ECO:0007669"/>
    <property type="project" value="UniProtKB-KW"/>
</dbReference>
<evidence type="ECO:0000256" key="8">
    <source>
        <dbReference type="SAM" id="SignalP"/>
    </source>
</evidence>
<comment type="pathway">
    <text evidence="1 7">Cell wall biogenesis; peptidoglycan biosynthesis.</text>
</comment>
<evidence type="ECO:0000256" key="1">
    <source>
        <dbReference type="ARBA" id="ARBA00004752"/>
    </source>
</evidence>
<keyword evidence="6 7" id="KW-0961">Cell wall biogenesis/degradation</keyword>
<evidence type="ECO:0000256" key="7">
    <source>
        <dbReference type="PROSITE-ProRule" id="PRU01373"/>
    </source>
</evidence>
<dbReference type="SUPFAM" id="SSF47090">
    <property type="entry name" value="PGBD-like"/>
    <property type="match status" value="1"/>
</dbReference>
<evidence type="ECO:0000256" key="6">
    <source>
        <dbReference type="ARBA" id="ARBA00023316"/>
    </source>
</evidence>
<dbReference type="Gene3D" id="1.10.101.10">
    <property type="entry name" value="PGBD-like superfamily/PGBD"/>
    <property type="match status" value="1"/>
</dbReference>
<dbReference type="PANTHER" id="PTHR41533">
    <property type="entry name" value="L,D-TRANSPEPTIDASE HI_1667-RELATED"/>
    <property type="match status" value="1"/>
</dbReference>
<dbReference type="RefSeq" id="WP_212536332.1">
    <property type="nucleotide sequence ID" value="NZ_JAGTUU010000003.1"/>
</dbReference>
<evidence type="ECO:0000256" key="3">
    <source>
        <dbReference type="ARBA" id="ARBA00022679"/>
    </source>
</evidence>
<dbReference type="GO" id="GO:0071555">
    <property type="term" value="P:cell wall organization"/>
    <property type="evidence" value="ECO:0007669"/>
    <property type="project" value="UniProtKB-UniRule"/>
</dbReference>
<dbReference type="InterPro" id="IPR002477">
    <property type="entry name" value="Peptidoglycan-bd-like"/>
</dbReference>
<dbReference type="AlphaFoldDB" id="A0A8J8B850"/>
<dbReference type="InterPro" id="IPR036365">
    <property type="entry name" value="PGBD-like_sf"/>
</dbReference>
<evidence type="ECO:0000256" key="5">
    <source>
        <dbReference type="ARBA" id="ARBA00022984"/>
    </source>
</evidence>
<feature type="domain" description="L,D-TPase catalytic" evidence="9">
    <location>
        <begin position="305"/>
        <end position="484"/>
    </location>
</feature>
<accession>A0A8J8B850</accession>
<dbReference type="EMBL" id="JAGTUU010000003">
    <property type="protein sequence ID" value="MBS0124384.1"/>
    <property type="molecule type" value="Genomic_DNA"/>
</dbReference>
<feature type="active site" description="Proton donor/acceptor" evidence="7">
    <location>
        <position position="436"/>
    </location>
</feature>
<dbReference type="InterPro" id="IPR005490">
    <property type="entry name" value="LD_TPept_cat_dom"/>
</dbReference>
<dbReference type="UniPathway" id="UPA00219"/>
<keyword evidence="8" id="KW-0732">Signal</keyword>
<dbReference type="SUPFAM" id="SSF141523">
    <property type="entry name" value="L,D-transpeptidase catalytic domain-like"/>
    <property type="match status" value="1"/>
</dbReference>
<name>A0A8J8B850_9RHOB</name>
<dbReference type="GO" id="GO:0009252">
    <property type="term" value="P:peptidoglycan biosynthetic process"/>
    <property type="evidence" value="ECO:0007669"/>
    <property type="project" value="UniProtKB-UniPathway"/>
</dbReference>
<dbReference type="InterPro" id="IPR036366">
    <property type="entry name" value="PGBDSf"/>
</dbReference>
<keyword evidence="3" id="KW-0808">Transferase</keyword>
<dbReference type="Pfam" id="PF03734">
    <property type="entry name" value="YkuD"/>
    <property type="match status" value="1"/>
</dbReference>
<dbReference type="PROSITE" id="PS52029">
    <property type="entry name" value="LD_TPASE"/>
    <property type="match status" value="1"/>
</dbReference>
<keyword evidence="11" id="KW-1185">Reference proteome</keyword>
<dbReference type="GO" id="GO:0004180">
    <property type="term" value="F:carboxypeptidase activity"/>
    <property type="evidence" value="ECO:0007669"/>
    <property type="project" value="UniProtKB-ARBA"/>
</dbReference>
<keyword evidence="5 7" id="KW-0573">Peptidoglycan synthesis</keyword>
<sequence length="544" mass="60332">MKFEFLAGSRRLTRAAALVLALTAAQGSPVAAQDGFSFTVTAFKQAVAESLGDNPEVAAFYRTRGFEPLWTGADDLSAARRSALFEILGMADDHGLPARRYDAEGLMAQLATARTGRERGLAEMAMTRTYLLFAHDLQSGILDPGTLDAGIKRVLPRRPDSEQLAKLDNGDPRAVMRALVPATAEYSRLMREKLLLEHRIAHGGWGDTVPAAKLEPGDSGPAVVALRDRLVRMGHLKPHLGASYDSRLTEAVRRVQEAHGLEPDGVAGASTLRAINTAPEERLQSVIVAMERERWLNLPEGRGKRHILVNLVDFHARIMDDDKLTFETRSVIGHQDPDRRTPEFSDLMTHMVINPSWYVPRSIIVKEYLPMLRSNPGAVSHLQIIDARGRVVGRGNGFGQYSASSFPFSMRQPPGPKNALGSVKFMFPNQYNIYLHDTPSQHLFKEEVRTYSHGCIRLDDPHDFAYALLARQTDDPQGLFHRILNTGAETRVNLEQPVPVHLIYRTAFTQAKGPVNYRADVYGRDALIWQALARQGVALRAGRS</sequence>
<feature type="signal peptide" evidence="8">
    <location>
        <begin position="1"/>
        <end position="32"/>
    </location>
</feature>
<organism evidence="10 11">
    <name type="scientific">Thetidibacter halocola</name>
    <dbReference type="NCBI Taxonomy" id="2827239"/>
    <lineage>
        <taxon>Bacteria</taxon>
        <taxon>Pseudomonadati</taxon>
        <taxon>Pseudomonadota</taxon>
        <taxon>Alphaproteobacteria</taxon>
        <taxon>Rhodobacterales</taxon>
        <taxon>Roseobacteraceae</taxon>
        <taxon>Thetidibacter</taxon>
    </lineage>
</organism>
<dbReference type="Gene3D" id="2.40.440.10">
    <property type="entry name" value="L,D-transpeptidase catalytic domain-like"/>
    <property type="match status" value="1"/>
</dbReference>
<protein>
    <submittedName>
        <fullName evidence="10">L,D-transpeptidase family protein</fullName>
    </submittedName>
</protein>
<evidence type="ECO:0000313" key="10">
    <source>
        <dbReference type="EMBL" id="MBS0124384.1"/>
    </source>
</evidence>
<dbReference type="Pfam" id="PF01471">
    <property type="entry name" value="PG_binding_1"/>
    <property type="match status" value="1"/>
</dbReference>
<evidence type="ECO:0000313" key="11">
    <source>
        <dbReference type="Proteomes" id="UP000681356"/>
    </source>
</evidence>
<comment type="caution">
    <text evidence="10">The sequence shown here is derived from an EMBL/GenBank/DDBJ whole genome shotgun (WGS) entry which is preliminary data.</text>
</comment>